<feature type="region of interest" description="Disordered" evidence="1">
    <location>
        <begin position="165"/>
        <end position="208"/>
    </location>
</feature>
<dbReference type="EMBL" id="BKCJ010265301">
    <property type="protein sequence ID" value="GEZ32289.1"/>
    <property type="molecule type" value="Genomic_DNA"/>
</dbReference>
<feature type="non-terminal residue" evidence="2">
    <location>
        <position position="1"/>
    </location>
</feature>
<feature type="region of interest" description="Disordered" evidence="1">
    <location>
        <begin position="1"/>
        <end position="43"/>
    </location>
</feature>
<comment type="caution">
    <text evidence="2">The sequence shown here is derived from an EMBL/GenBank/DDBJ whole genome shotgun (WGS) entry which is preliminary data.</text>
</comment>
<proteinExistence type="predicted"/>
<reference evidence="2" key="1">
    <citation type="journal article" date="2019" name="Sci. Rep.">
        <title>Draft genome of Tanacetum cinerariifolium, the natural source of mosquito coil.</title>
        <authorList>
            <person name="Yamashiro T."/>
            <person name="Shiraishi A."/>
            <person name="Satake H."/>
            <person name="Nakayama K."/>
        </authorList>
    </citation>
    <scope>NUCLEOTIDE SEQUENCE</scope>
</reference>
<gene>
    <name evidence="2" type="ORF">Tci_504262</name>
</gene>
<protein>
    <submittedName>
        <fullName evidence="2">Uncharacterized protein</fullName>
    </submittedName>
</protein>
<name>A0A699I5Z9_TANCI</name>
<evidence type="ECO:0000256" key="1">
    <source>
        <dbReference type="SAM" id="MobiDB-lite"/>
    </source>
</evidence>
<organism evidence="2">
    <name type="scientific">Tanacetum cinerariifolium</name>
    <name type="common">Dalmatian daisy</name>
    <name type="synonym">Chrysanthemum cinerariifolium</name>
    <dbReference type="NCBI Taxonomy" id="118510"/>
    <lineage>
        <taxon>Eukaryota</taxon>
        <taxon>Viridiplantae</taxon>
        <taxon>Streptophyta</taxon>
        <taxon>Embryophyta</taxon>
        <taxon>Tracheophyta</taxon>
        <taxon>Spermatophyta</taxon>
        <taxon>Magnoliopsida</taxon>
        <taxon>eudicotyledons</taxon>
        <taxon>Gunneridae</taxon>
        <taxon>Pentapetalae</taxon>
        <taxon>asterids</taxon>
        <taxon>campanulids</taxon>
        <taxon>Asterales</taxon>
        <taxon>Asteraceae</taxon>
        <taxon>Asteroideae</taxon>
        <taxon>Anthemideae</taxon>
        <taxon>Anthemidinae</taxon>
        <taxon>Tanacetum</taxon>
    </lineage>
</organism>
<sequence length="516" mass="58491">GEGSGTPTEPHHTPSPEVQQSSPTAPSSPSFPPATTETIPTVIPTYIPTVRQYSRRDRIAQSLALPTAADEPASPFRDDSQGEAFLTVSGLEAEQDRENIIKTSTLPYDSPPRVTSLAADEGSMQHKLQELTNLCTRLQRQQDEIASKITAQDLEISTSKARIKLLEDRDGGGDDPSREDATIKGRSLETGEEIGVEKSTERGSNDTEELCSPCCKDVTVSVPTGSCLVPTASLIFTTASVVTPYSRRKGKEKMVDSDTPKKKKLQEQIDVQVASEIEEQMAREDKRRNKQIARDAEIARIHAEKEPQMMIDGLDINNEMIAKHLYEYDKPLSKKQQREFYMSVLKSHSRWKTKHFKGMSLEEIKENFIPVWKQIEDFVPMDSKEEGEIFKRKGLRLEQDNAKKIKTSEEVSEEDLKKMMQLVPVEEVYVEALQVKHPIINWEIYSEGQRTYWKIIRLELKRLLASDRLQVIRRRNYSDEFPLPDHFPTASEDMFPLLSERDAPAEEVCTADEVKV</sequence>
<feature type="compositionally biased region" description="Low complexity" evidence="1">
    <location>
        <begin position="15"/>
        <end position="43"/>
    </location>
</feature>
<accession>A0A699I5Z9</accession>
<evidence type="ECO:0000313" key="2">
    <source>
        <dbReference type="EMBL" id="GEZ32289.1"/>
    </source>
</evidence>
<dbReference type="AlphaFoldDB" id="A0A699I5Z9"/>
<feature type="compositionally biased region" description="Basic and acidic residues" evidence="1">
    <location>
        <begin position="165"/>
        <end position="205"/>
    </location>
</feature>